<comment type="caution">
    <text evidence="1">The sequence shown here is derived from an EMBL/GenBank/DDBJ whole genome shotgun (WGS) entry which is preliminary data.</text>
</comment>
<reference evidence="2" key="1">
    <citation type="journal article" date="2022" name="Mol. Ecol. Resour.">
        <title>The genomes of chicory, endive, great burdock and yacon provide insights into Asteraceae palaeo-polyploidization history and plant inulin production.</title>
        <authorList>
            <person name="Fan W."/>
            <person name="Wang S."/>
            <person name="Wang H."/>
            <person name="Wang A."/>
            <person name="Jiang F."/>
            <person name="Liu H."/>
            <person name="Zhao H."/>
            <person name="Xu D."/>
            <person name="Zhang Y."/>
        </authorList>
    </citation>
    <scope>NUCLEOTIDE SEQUENCE [LARGE SCALE GENOMIC DNA]</scope>
    <source>
        <strain evidence="2">cv. Yunnan</strain>
    </source>
</reference>
<accession>A0ACB8Z7M4</accession>
<gene>
    <name evidence="1" type="ORF">L1987_76494</name>
</gene>
<reference evidence="1 2" key="2">
    <citation type="journal article" date="2022" name="Mol. Ecol. Resour.">
        <title>The genomes of chicory, endive, great burdock and yacon provide insights into Asteraceae paleo-polyploidization history and plant inulin production.</title>
        <authorList>
            <person name="Fan W."/>
            <person name="Wang S."/>
            <person name="Wang H."/>
            <person name="Wang A."/>
            <person name="Jiang F."/>
            <person name="Liu H."/>
            <person name="Zhao H."/>
            <person name="Xu D."/>
            <person name="Zhang Y."/>
        </authorList>
    </citation>
    <scope>NUCLEOTIDE SEQUENCE [LARGE SCALE GENOMIC DNA]</scope>
    <source>
        <strain evidence="2">cv. Yunnan</strain>
        <tissue evidence="1">Leaves</tissue>
    </source>
</reference>
<keyword evidence="2" id="KW-1185">Reference proteome</keyword>
<evidence type="ECO:0000313" key="1">
    <source>
        <dbReference type="EMBL" id="KAI3693548.1"/>
    </source>
</evidence>
<evidence type="ECO:0000313" key="2">
    <source>
        <dbReference type="Proteomes" id="UP001056120"/>
    </source>
</evidence>
<sequence length="402" mass="46686">MSTGDSFSSSVLPSDNDNDNSNSKQDGIRNTSRFHGSIWGDQFLTYDEKEDLEIDKELVEELIEVVRKELMITASSEPMQLIDEIQRLGVAYHFEDEIEKILQHIYVKYGDDMWIENPNLQSASLWFRLLRQHGFNVSPGILKKFIDDNGNFNKESLCNDAQGMLALWWKDLDVTKKLPYARDRVVEGYYGLLAICFQPQHSRSRIFLNKICAWLLLLDDTYDNYATYEELEIFTEAVQRWSMSCLDMLPEYMKLIYKELVNLHQEMEESIEKEGKTYQIHYVKELMKEYTRSLLVEAKWTKEGYMPTLKEYMSNSLITSAYPSITGESYVGRGDTMVTEGSFKWVASLPPVVKAAASVIRLMDDMVTHKMEQERQHVASSIECYQNETGASEEEACEYFLK</sequence>
<organism evidence="1 2">
    <name type="scientific">Smallanthus sonchifolius</name>
    <dbReference type="NCBI Taxonomy" id="185202"/>
    <lineage>
        <taxon>Eukaryota</taxon>
        <taxon>Viridiplantae</taxon>
        <taxon>Streptophyta</taxon>
        <taxon>Embryophyta</taxon>
        <taxon>Tracheophyta</taxon>
        <taxon>Spermatophyta</taxon>
        <taxon>Magnoliopsida</taxon>
        <taxon>eudicotyledons</taxon>
        <taxon>Gunneridae</taxon>
        <taxon>Pentapetalae</taxon>
        <taxon>asterids</taxon>
        <taxon>campanulids</taxon>
        <taxon>Asterales</taxon>
        <taxon>Asteraceae</taxon>
        <taxon>Asteroideae</taxon>
        <taxon>Heliantheae alliance</taxon>
        <taxon>Millerieae</taxon>
        <taxon>Smallanthus</taxon>
    </lineage>
</organism>
<name>A0ACB8Z7M4_9ASTR</name>
<protein>
    <submittedName>
        <fullName evidence="1">Uncharacterized protein</fullName>
    </submittedName>
</protein>
<dbReference type="Proteomes" id="UP001056120">
    <property type="component" value="Linkage Group LG26"/>
</dbReference>
<dbReference type="EMBL" id="CM042043">
    <property type="protein sequence ID" value="KAI3693548.1"/>
    <property type="molecule type" value="Genomic_DNA"/>
</dbReference>
<proteinExistence type="predicted"/>